<evidence type="ECO:0000313" key="2">
    <source>
        <dbReference type="Proteomes" id="UP000678276"/>
    </source>
</evidence>
<dbReference type="EMBL" id="JAGJCF010000001">
    <property type="protein sequence ID" value="MBP0614236.1"/>
    <property type="molecule type" value="Genomic_DNA"/>
</dbReference>
<evidence type="ECO:0000313" key="1">
    <source>
        <dbReference type="EMBL" id="MBP0614236.1"/>
    </source>
</evidence>
<reference evidence="1 2" key="1">
    <citation type="submission" date="2021-04" db="EMBL/GenBank/DDBJ databases">
        <title>Whole genome sequence of Jiella sp. KSK16Y-1.</title>
        <authorList>
            <person name="Tuo L."/>
        </authorList>
    </citation>
    <scope>NUCLEOTIDE SEQUENCE [LARGE SCALE GENOMIC DNA]</scope>
    <source>
        <strain evidence="1 2">KSK16Y-1</strain>
    </source>
</reference>
<proteinExistence type="predicted"/>
<accession>A0ABS4BBY7</accession>
<comment type="caution">
    <text evidence="1">The sequence shown here is derived from an EMBL/GenBank/DDBJ whole genome shotgun (WGS) entry which is preliminary data.</text>
</comment>
<keyword evidence="2" id="KW-1185">Reference proteome</keyword>
<organism evidence="1 2">
    <name type="scientific">Jiella mangrovi</name>
    <dbReference type="NCBI Taxonomy" id="2821407"/>
    <lineage>
        <taxon>Bacteria</taxon>
        <taxon>Pseudomonadati</taxon>
        <taxon>Pseudomonadota</taxon>
        <taxon>Alphaproteobacteria</taxon>
        <taxon>Hyphomicrobiales</taxon>
        <taxon>Aurantimonadaceae</taxon>
        <taxon>Jiella</taxon>
    </lineage>
</organism>
<dbReference type="Proteomes" id="UP000678276">
    <property type="component" value="Unassembled WGS sequence"/>
</dbReference>
<name>A0ABS4BBY7_9HYPH</name>
<protein>
    <submittedName>
        <fullName evidence="1">Uncharacterized protein</fullName>
    </submittedName>
</protein>
<gene>
    <name evidence="1" type="ORF">J6595_01350</name>
</gene>
<sequence length="265" mass="29345">MVPVAVVLLGVFRLVQCLLDRVAHVGADVLQIMLFAILDRALRLLFDMGDFFLGIERNAVDFPDMILDEIAKPLVLFPHLPKLPGALLRGHLPAEPVLTVLDDGIDFRPVVGIELADALIEFVAVRKLSQHVGRFALPVRPIDLAREVGICARAPRFEIIIGHDCHLFDLRKEIAMDGELRDEPSHSDPRIEGSLQSGFAEIEGRYGLDTAELAYAAAQALLGRLARQNDVFVLRDYCATVAAIFGEQADRLDDLIAEIRRKSLN</sequence>